<name>A0A6G1H1W9_9PEZI</name>
<dbReference type="PANTHER" id="PTHR33365:SF11">
    <property type="entry name" value="TAT PATHWAY SIGNAL SEQUENCE"/>
    <property type="match status" value="1"/>
</dbReference>
<dbReference type="PANTHER" id="PTHR33365">
    <property type="entry name" value="YALI0B05434P"/>
    <property type="match status" value="1"/>
</dbReference>
<dbReference type="Proteomes" id="UP000800041">
    <property type="component" value="Unassembled WGS sequence"/>
</dbReference>
<feature type="compositionally biased region" description="Low complexity" evidence="4">
    <location>
        <begin position="42"/>
        <end position="52"/>
    </location>
</feature>
<dbReference type="GO" id="GO:0043386">
    <property type="term" value="P:mycotoxin biosynthetic process"/>
    <property type="evidence" value="ECO:0007669"/>
    <property type="project" value="InterPro"/>
</dbReference>
<keyword evidence="2" id="KW-0560">Oxidoreductase</keyword>
<keyword evidence="7" id="KW-1185">Reference proteome</keyword>
<comment type="similarity">
    <text evidence="3">Belongs to the ustYa family.</text>
</comment>
<evidence type="ECO:0000313" key="6">
    <source>
        <dbReference type="EMBL" id="KAF1986999.1"/>
    </source>
</evidence>
<evidence type="ECO:0000256" key="3">
    <source>
        <dbReference type="ARBA" id="ARBA00035112"/>
    </source>
</evidence>
<sequence>MDSKYTPANRSSLDEIDTSNVDSPLNSPLETEMEMEKPLRASSSSPSPSSSFSHHRDHNRNRSFGSRRKRPLGTYLLAFSLVLNTLLLSGILVVVGKIYWRGGGGSGNGGCDVKAVEEAVGQAVGVKEGEAMEGKEMGEMSTEGVVVGRPGLEELPLMADVQGIVPEFETEKVIFDADFRYANADMFTNKTEYLRILKQWKSAMPLGKGFIQIPSASTLHPTLPPPLRIHSHPSRSGYSIASLHQFHCLYMILSAHGKLSFNVPEKNEDMKRHVTHCFDYLRQSVLCAGDSALEGVSKTVRGMADGWGVMHVCKREGRREGEGGWRGWVLENRLSNFTGISWGGGGEGEGGWRGWVLENRLSNFTGIS</sequence>
<feature type="region of interest" description="Disordered" evidence="4">
    <location>
        <begin position="1"/>
        <end position="66"/>
    </location>
</feature>
<dbReference type="EMBL" id="ML977154">
    <property type="protein sequence ID" value="KAF1986999.1"/>
    <property type="molecule type" value="Genomic_DNA"/>
</dbReference>
<evidence type="ECO:0000256" key="2">
    <source>
        <dbReference type="ARBA" id="ARBA00023002"/>
    </source>
</evidence>
<dbReference type="Pfam" id="PF11807">
    <property type="entry name" value="UstYa"/>
    <property type="match status" value="1"/>
</dbReference>
<organism evidence="6 7">
    <name type="scientific">Aulographum hederae CBS 113979</name>
    <dbReference type="NCBI Taxonomy" id="1176131"/>
    <lineage>
        <taxon>Eukaryota</taxon>
        <taxon>Fungi</taxon>
        <taxon>Dikarya</taxon>
        <taxon>Ascomycota</taxon>
        <taxon>Pezizomycotina</taxon>
        <taxon>Dothideomycetes</taxon>
        <taxon>Pleosporomycetidae</taxon>
        <taxon>Aulographales</taxon>
        <taxon>Aulographaceae</taxon>
    </lineage>
</organism>
<dbReference type="OrthoDB" id="3687641at2759"/>
<dbReference type="GO" id="GO:0016491">
    <property type="term" value="F:oxidoreductase activity"/>
    <property type="evidence" value="ECO:0007669"/>
    <property type="project" value="UniProtKB-KW"/>
</dbReference>
<keyword evidence="5" id="KW-1133">Transmembrane helix</keyword>
<protein>
    <submittedName>
        <fullName evidence="6">Uncharacterized protein</fullName>
    </submittedName>
</protein>
<gene>
    <name evidence="6" type="ORF">K402DRAFT_453877</name>
</gene>
<feature type="compositionally biased region" description="Polar residues" evidence="4">
    <location>
        <begin position="1"/>
        <end position="11"/>
    </location>
</feature>
<accession>A0A6G1H1W9</accession>
<evidence type="ECO:0000256" key="1">
    <source>
        <dbReference type="ARBA" id="ARBA00004685"/>
    </source>
</evidence>
<evidence type="ECO:0000256" key="4">
    <source>
        <dbReference type="SAM" id="MobiDB-lite"/>
    </source>
</evidence>
<feature type="transmembrane region" description="Helical" evidence="5">
    <location>
        <begin position="72"/>
        <end position="100"/>
    </location>
</feature>
<comment type="pathway">
    <text evidence="1">Mycotoxin biosynthesis.</text>
</comment>
<keyword evidence="5" id="KW-0472">Membrane</keyword>
<evidence type="ECO:0000256" key="5">
    <source>
        <dbReference type="SAM" id="Phobius"/>
    </source>
</evidence>
<dbReference type="InterPro" id="IPR021765">
    <property type="entry name" value="UstYa-like"/>
</dbReference>
<evidence type="ECO:0000313" key="7">
    <source>
        <dbReference type="Proteomes" id="UP000800041"/>
    </source>
</evidence>
<reference evidence="6" key="1">
    <citation type="journal article" date="2020" name="Stud. Mycol.">
        <title>101 Dothideomycetes genomes: a test case for predicting lifestyles and emergence of pathogens.</title>
        <authorList>
            <person name="Haridas S."/>
            <person name="Albert R."/>
            <person name="Binder M."/>
            <person name="Bloem J."/>
            <person name="Labutti K."/>
            <person name="Salamov A."/>
            <person name="Andreopoulos B."/>
            <person name="Baker S."/>
            <person name="Barry K."/>
            <person name="Bills G."/>
            <person name="Bluhm B."/>
            <person name="Cannon C."/>
            <person name="Castanera R."/>
            <person name="Culley D."/>
            <person name="Daum C."/>
            <person name="Ezra D."/>
            <person name="Gonzalez J."/>
            <person name="Henrissat B."/>
            <person name="Kuo A."/>
            <person name="Liang C."/>
            <person name="Lipzen A."/>
            <person name="Lutzoni F."/>
            <person name="Magnuson J."/>
            <person name="Mondo S."/>
            <person name="Nolan M."/>
            <person name="Ohm R."/>
            <person name="Pangilinan J."/>
            <person name="Park H.-J."/>
            <person name="Ramirez L."/>
            <person name="Alfaro M."/>
            <person name="Sun H."/>
            <person name="Tritt A."/>
            <person name="Yoshinaga Y."/>
            <person name="Zwiers L.-H."/>
            <person name="Turgeon B."/>
            <person name="Goodwin S."/>
            <person name="Spatafora J."/>
            <person name="Crous P."/>
            <person name="Grigoriev I."/>
        </authorList>
    </citation>
    <scope>NUCLEOTIDE SEQUENCE</scope>
    <source>
        <strain evidence="6">CBS 113979</strain>
    </source>
</reference>
<feature type="compositionally biased region" description="Basic residues" evidence="4">
    <location>
        <begin position="53"/>
        <end position="66"/>
    </location>
</feature>
<keyword evidence="5" id="KW-0812">Transmembrane</keyword>
<feature type="compositionally biased region" description="Polar residues" evidence="4">
    <location>
        <begin position="18"/>
        <end position="29"/>
    </location>
</feature>
<dbReference type="AlphaFoldDB" id="A0A6G1H1W9"/>
<proteinExistence type="inferred from homology"/>